<dbReference type="InterPro" id="IPR027417">
    <property type="entry name" value="P-loop_NTPase"/>
</dbReference>
<dbReference type="EMBL" id="JBIAHM010000002">
    <property type="protein sequence ID" value="MFE9598500.1"/>
    <property type="molecule type" value="Genomic_DNA"/>
</dbReference>
<comment type="caution">
    <text evidence="4">The sequence shown here is derived from an EMBL/GenBank/DDBJ whole genome shotgun (WGS) entry which is preliminary data.</text>
</comment>
<dbReference type="InterPro" id="IPR000792">
    <property type="entry name" value="Tscrpt_reg_LuxR_C"/>
</dbReference>
<dbReference type="SUPFAM" id="SSF46894">
    <property type="entry name" value="C-terminal effector domain of the bipartite response regulators"/>
    <property type="match status" value="1"/>
</dbReference>
<protein>
    <submittedName>
        <fullName evidence="4">AAA family ATPase</fullName>
    </submittedName>
</protein>
<evidence type="ECO:0000313" key="5">
    <source>
        <dbReference type="Proteomes" id="UP001601303"/>
    </source>
</evidence>
<keyword evidence="2" id="KW-0067">ATP-binding</keyword>
<dbReference type="PANTHER" id="PTHR16305">
    <property type="entry name" value="TESTICULAR SOLUBLE ADENYLYL CYCLASE"/>
    <property type="match status" value="1"/>
</dbReference>
<evidence type="ECO:0000259" key="3">
    <source>
        <dbReference type="PROSITE" id="PS50043"/>
    </source>
</evidence>
<dbReference type="Pfam" id="PF00196">
    <property type="entry name" value="GerE"/>
    <property type="match status" value="1"/>
</dbReference>
<dbReference type="CDD" id="cd06170">
    <property type="entry name" value="LuxR_C_like"/>
    <property type="match status" value="1"/>
</dbReference>
<organism evidence="4 5">
    <name type="scientific">Streptomyces hokutonensis</name>
    <dbReference type="NCBI Taxonomy" id="1306990"/>
    <lineage>
        <taxon>Bacteria</taxon>
        <taxon>Bacillati</taxon>
        <taxon>Actinomycetota</taxon>
        <taxon>Actinomycetes</taxon>
        <taxon>Kitasatosporales</taxon>
        <taxon>Streptomycetaceae</taxon>
        <taxon>Streptomyces</taxon>
    </lineage>
</organism>
<dbReference type="Gene3D" id="1.10.10.10">
    <property type="entry name" value="Winged helix-like DNA-binding domain superfamily/Winged helix DNA-binding domain"/>
    <property type="match status" value="1"/>
</dbReference>
<keyword evidence="5" id="KW-1185">Reference proteome</keyword>
<name>A0ABW6LX77_9ACTN</name>
<evidence type="ECO:0000313" key="4">
    <source>
        <dbReference type="EMBL" id="MFE9598500.1"/>
    </source>
</evidence>
<dbReference type="PROSITE" id="PS50043">
    <property type="entry name" value="HTH_LUXR_2"/>
    <property type="match status" value="1"/>
</dbReference>
<dbReference type="PRINTS" id="PR00038">
    <property type="entry name" value="HTHLUXR"/>
</dbReference>
<dbReference type="Gene3D" id="1.25.40.10">
    <property type="entry name" value="Tetratricopeptide repeat domain"/>
    <property type="match status" value="1"/>
</dbReference>
<dbReference type="SUPFAM" id="SSF52540">
    <property type="entry name" value="P-loop containing nucleoside triphosphate hydrolases"/>
    <property type="match status" value="1"/>
</dbReference>
<dbReference type="SMART" id="SM00421">
    <property type="entry name" value="HTH_LUXR"/>
    <property type="match status" value="1"/>
</dbReference>
<dbReference type="Proteomes" id="UP001601303">
    <property type="component" value="Unassembled WGS sequence"/>
</dbReference>
<proteinExistence type="predicted"/>
<dbReference type="Pfam" id="PF13191">
    <property type="entry name" value="AAA_16"/>
    <property type="match status" value="1"/>
</dbReference>
<dbReference type="InterPro" id="IPR041664">
    <property type="entry name" value="AAA_16"/>
</dbReference>
<dbReference type="InterPro" id="IPR016032">
    <property type="entry name" value="Sig_transdc_resp-reg_C-effctor"/>
</dbReference>
<feature type="domain" description="HTH luxR-type" evidence="3">
    <location>
        <begin position="905"/>
        <end position="970"/>
    </location>
</feature>
<evidence type="ECO:0000256" key="1">
    <source>
        <dbReference type="ARBA" id="ARBA00022741"/>
    </source>
</evidence>
<evidence type="ECO:0000256" key="2">
    <source>
        <dbReference type="ARBA" id="ARBA00022840"/>
    </source>
</evidence>
<keyword evidence="1" id="KW-0547">Nucleotide-binding</keyword>
<dbReference type="InterPro" id="IPR011990">
    <property type="entry name" value="TPR-like_helical_dom_sf"/>
</dbReference>
<dbReference type="SUPFAM" id="SSF48452">
    <property type="entry name" value="TPR-like"/>
    <property type="match status" value="1"/>
</dbReference>
<reference evidence="4 5" key="1">
    <citation type="submission" date="2024-10" db="EMBL/GenBank/DDBJ databases">
        <title>The Natural Products Discovery Center: Release of the First 8490 Sequenced Strains for Exploring Actinobacteria Biosynthetic Diversity.</title>
        <authorList>
            <person name="Kalkreuter E."/>
            <person name="Kautsar S.A."/>
            <person name="Yang D."/>
            <person name="Bader C.D."/>
            <person name="Teijaro C.N."/>
            <person name="Fluegel L."/>
            <person name="Davis C.M."/>
            <person name="Simpson J.R."/>
            <person name="Lauterbach L."/>
            <person name="Steele A.D."/>
            <person name="Gui C."/>
            <person name="Meng S."/>
            <person name="Li G."/>
            <person name="Viehrig K."/>
            <person name="Ye F."/>
            <person name="Su P."/>
            <person name="Kiefer A.F."/>
            <person name="Nichols A."/>
            <person name="Cepeda A.J."/>
            <person name="Yan W."/>
            <person name="Fan B."/>
            <person name="Jiang Y."/>
            <person name="Adhikari A."/>
            <person name="Zheng C.-J."/>
            <person name="Schuster L."/>
            <person name="Cowan T.M."/>
            <person name="Smanski M.J."/>
            <person name="Chevrette M.G."/>
            <person name="De Carvalho L.P.S."/>
            <person name="Shen B."/>
        </authorList>
    </citation>
    <scope>NUCLEOTIDE SEQUENCE [LARGE SCALE GENOMIC DNA]</scope>
    <source>
        <strain evidence="4 5">NPDC006488</strain>
    </source>
</reference>
<dbReference type="RefSeq" id="WP_388103901.1">
    <property type="nucleotide sequence ID" value="NZ_JBIAHM010000002.1"/>
</dbReference>
<dbReference type="PANTHER" id="PTHR16305:SF35">
    <property type="entry name" value="TRANSCRIPTIONAL ACTIVATOR DOMAIN"/>
    <property type="match status" value="1"/>
</dbReference>
<sequence length="973" mass="104620">MERQVYGGVMEEAAMTSVPAGGAAYGPAQVSEDSGAHGAYCVVAPAAPDEVTSVPGPAALVGRRAERDLVNGLVDALPRRGGALLLSGEPGIGKSMVLRHAAAHCQGARVLWACGVESEAVLPYAVLADVLLPLRHNFDELPSAQRRAVEGCLALTDVAESNPYAVCAGALGVLAAAGESWPLLVLVDDLHWADPSSRQVLQFVARRLTTERVALIMAARRGQAEDGIQECVPHTTLGPLSDDECWTLLRRQSLDRADRAADRIVRLAHGNPLVLVEYGAALARTRACGAEPWDDSWEAPGPLVERAWRGQLRMLPPRSREALVYVAASRTPQWPLLQRVLAFDGLTTADLDAAEAAGLVRMRDGACELRHPVLRPVVLGQCATVRRLEVYRRLAELSSGELQTWYLAAAAPGPDESVAARLVSDARQARQRGALAAAAPAWRRAAELSPDPADAARRLFEAAHDAFYGGTTRDAAEWCELALTHSQDPLLTADIELLRGQACTWLGDPGRAHQLLVGAARTVESVDRSRASQLYGAAVVPATMDGRMREACESAVRCEALADGTHGIRRRQAAVMRARAQVLGGDVSSGRTALLALLDETRGRTGPEERQTTMEIAQGLSWTGDGELARRVLDTVIEGVRRDNAPALLPYALLARCQVEMWSRWPMARADATEALRWAEEFGHLAMTGYALIQLARLDALHGDFADCRKRVAQYERWCGSRLRGLALFARGALGTSAFAAGDAEAARAHLEAAFALADEMGLVNPTLMPWVADLAEACLRTGAREEAVAVADWLRERDIATGLAWPAAAHARCRVMLARSAEEAADWLAVAERVHADKEMAFEAARTRLVAGEVLRRFRRPSAAREPLLLAQRTFTALGAVPWAVRAEAEVAATGHRSAVHGDEPPPVALLTPQELQVARAIGEGLSNVEAAASLFLSRKTIEAHLTRVYRKLGVRSRSDLARCLARAGVTG</sequence>
<dbReference type="InterPro" id="IPR036388">
    <property type="entry name" value="WH-like_DNA-bd_sf"/>
</dbReference>
<gene>
    <name evidence="4" type="ORF">ACFYNQ_07930</name>
</gene>
<accession>A0ABW6LX77</accession>